<name>A0A1H7FQW3_9GAMM</name>
<dbReference type="Proteomes" id="UP000198807">
    <property type="component" value="Unassembled WGS sequence"/>
</dbReference>
<evidence type="ECO:0000313" key="2">
    <source>
        <dbReference type="EMBL" id="SEK28496.1"/>
    </source>
</evidence>
<protein>
    <recommendedName>
        <fullName evidence="1">DUF2489 domain-containing protein</fullName>
    </recommendedName>
</protein>
<organism evidence="2 3">
    <name type="scientific">Halomonas daqiaonensis</name>
    <dbReference type="NCBI Taxonomy" id="650850"/>
    <lineage>
        <taxon>Bacteria</taxon>
        <taxon>Pseudomonadati</taxon>
        <taxon>Pseudomonadota</taxon>
        <taxon>Gammaproteobacteria</taxon>
        <taxon>Oceanospirillales</taxon>
        <taxon>Halomonadaceae</taxon>
        <taxon>Halomonas</taxon>
    </lineage>
</organism>
<dbReference type="AlphaFoldDB" id="A0A1H7FQW3"/>
<dbReference type="RefSeq" id="WP_089709862.1">
    <property type="nucleotide sequence ID" value="NZ_FOBC01000001.1"/>
</dbReference>
<dbReference type="InterPro" id="IPR019617">
    <property type="entry name" value="DUF2489"/>
</dbReference>
<proteinExistence type="predicted"/>
<accession>A0A1H7FQW3</accession>
<keyword evidence="3" id="KW-1185">Reference proteome</keyword>
<sequence length="155" mass="17974">MTNTLALILLGLALAIIAGLGAYAYTLWKEVQRRKGFREEELYRAHRNCLENLEIVASALAQDQVDITEGSWRCKVLLEILDETLTERPDFKAFDEVHRRTRHLHTHSARQALTPRDRIREDRERLAVEEEFREPVLKAAAAVMEFRRGWPGSLH</sequence>
<dbReference type="STRING" id="650850.SAMN04488129_101188"/>
<feature type="domain" description="DUF2489" evidence="1">
    <location>
        <begin position="17"/>
        <end position="142"/>
    </location>
</feature>
<dbReference type="Pfam" id="PF10675">
    <property type="entry name" value="DUF2489"/>
    <property type="match status" value="1"/>
</dbReference>
<evidence type="ECO:0000259" key="1">
    <source>
        <dbReference type="Pfam" id="PF10675"/>
    </source>
</evidence>
<gene>
    <name evidence="2" type="ORF">SAMN04488129_101188</name>
</gene>
<reference evidence="3" key="1">
    <citation type="submission" date="2016-10" db="EMBL/GenBank/DDBJ databases">
        <authorList>
            <person name="Varghese N."/>
            <person name="Submissions S."/>
        </authorList>
    </citation>
    <scope>NUCLEOTIDE SEQUENCE [LARGE SCALE GENOMIC DNA]</scope>
    <source>
        <strain evidence="3">CGMCC 1.9150</strain>
    </source>
</reference>
<dbReference type="EMBL" id="FOBC01000001">
    <property type="protein sequence ID" value="SEK28496.1"/>
    <property type="molecule type" value="Genomic_DNA"/>
</dbReference>
<evidence type="ECO:0000313" key="3">
    <source>
        <dbReference type="Proteomes" id="UP000198807"/>
    </source>
</evidence>
<dbReference type="OrthoDB" id="5740155at2"/>